<keyword evidence="8 9" id="KW-0472">Membrane</keyword>
<evidence type="ECO:0000256" key="7">
    <source>
        <dbReference type="ARBA" id="ARBA00023010"/>
    </source>
</evidence>
<name>A0A6J6A2Y6_9ZZZZ</name>
<evidence type="ECO:0000256" key="6">
    <source>
        <dbReference type="ARBA" id="ARBA00022989"/>
    </source>
</evidence>
<dbReference type="InterPro" id="IPR004692">
    <property type="entry name" value="SecG"/>
</dbReference>
<evidence type="ECO:0000313" key="12">
    <source>
        <dbReference type="EMBL" id="CAB4852696.1"/>
    </source>
</evidence>
<evidence type="ECO:0000256" key="4">
    <source>
        <dbReference type="ARBA" id="ARBA00022692"/>
    </source>
</evidence>
<evidence type="ECO:0000256" key="3">
    <source>
        <dbReference type="ARBA" id="ARBA00022448"/>
    </source>
</evidence>
<evidence type="ECO:0000256" key="2">
    <source>
        <dbReference type="ARBA" id="ARBA00008445"/>
    </source>
</evidence>
<dbReference type="EMBL" id="CAFBOL010000011">
    <property type="protein sequence ID" value="CAB4979273.1"/>
    <property type="molecule type" value="Genomic_DNA"/>
</dbReference>
<reference evidence="10" key="1">
    <citation type="submission" date="2020-05" db="EMBL/GenBank/DDBJ databases">
        <authorList>
            <person name="Chiriac C."/>
            <person name="Salcher M."/>
            <person name="Ghai R."/>
            <person name="Kavagutti S V."/>
        </authorList>
    </citation>
    <scope>NUCLEOTIDE SEQUENCE</scope>
</reference>
<feature type="transmembrane region" description="Helical" evidence="9">
    <location>
        <begin position="58"/>
        <end position="78"/>
    </location>
</feature>
<dbReference type="Pfam" id="PF03840">
    <property type="entry name" value="SecG"/>
    <property type="match status" value="1"/>
</dbReference>
<dbReference type="EMBL" id="CAEZYF010000004">
    <property type="protein sequence ID" value="CAB4714250.1"/>
    <property type="molecule type" value="Genomic_DNA"/>
</dbReference>
<dbReference type="EMBL" id="CAFBIY010000147">
    <property type="protein sequence ID" value="CAB4852696.1"/>
    <property type="molecule type" value="Genomic_DNA"/>
</dbReference>
<dbReference type="GO" id="GO:0016020">
    <property type="term" value="C:membrane"/>
    <property type="evidence" value="ECO:0007669"/>
    <property type="project" value="UniProtKB-SubCell"/>
</dbReference>
<evidence type="ECO:0000256" key="8">
    <source>
        <dbReference type="ARBA" id="ARBA00023136"/>
    </source>
</evidence>
<dbReference type="GO" id="GO:0015450">
    <property type="term" value="F:protein-transporting ATPase activity"/>
    <property type="evidence" value="ECO:0007669"/>
    <property type="project" value="InterPro"/>
</dbReference>
<organism evidence="10">
    <name type="scientific">freshwater metagenome</name>
    <dbReference type="NCBI Taxonomy" id="449393"/>
    <lineage>
        <taxon>unclassified sequences</taxon>
        <taxon>metagenomes</taxon>
        <taxon>ecological metagenomes</taxon>
    </lineage>
</organism>
<accession>A0A6J6A2Y6</accession>
<protein>
    <submittedName>
        <fullName evidence="10">Unannotated protein</fullName>
    </submittedName>
</protein>
<evidence type="ECO:0000313" key="10">
    <source>
        <dbReference type="EMBL" id="CAB4362346.1"/>
    </source>
</evidence>
<evidence type="ECO:0000313" key="14">
    <source>
        <dbReference type="EMBL" id="CAB4979273.1"/>
    </source>
</evidence>
<sequence length="79" mass="8212">MREFLLYVSVILNVMALLGMVAGVLMHSGRGGGLSDMFGGGGSTALGSTAAERNLTRITSVFGVIWIGTVLALSFLLVH</sequence>
<evidence type="ECO:0000256" key="5">
    <source>
        <dbReference type="ARBA" id="ARBA00022927"/>
    </source>
</evidence>
<evidence type="ECO:0000256" key="1">
    <source>
        <dbReference type="ARBA" id="ARBA00004141"/>
    </source>
</evidence>
<dbReference type="NCBIfam" id="TIGR00810">
    <property type="entry name" value="secG"/>
    <property type="match status" value="1"/>
</dbReference>
<dbReference type="PRINTS" id="PR01651">
    <property type="entry name" value="SECGEXPORT"/>
</dbReference>
<dbReference type="AlphaFoldDB" id="A0A6J6A2Y6"/>
<keyword evidence="4 9" id="KW-0812">Transmembrane</keyword>
<comment type="subcellular location">
    <subcellularLocation>
        <location evidence="1">Membrane</location>
        <topology evidence="1">Multi-pass membrane protein</topology>
    </subcellularLocation>
</comment>
<keyword evidence="6 9" id="KW-1133">Transmembrane helix</keyword>
<evidence type="ECO:0000313" key="13">
    <source>
        <dbReference type="EMBL" id="CAB4914791.1"/>
    </source>
</evidence>
<feature type="transmembrane region" description="Helical" evidence="9">
    <location>
        <begin position="6"/>
        <end position="26"/>
    </location>
</feature>
<keyword evidence="5" id="KW-0653">Protein transport</keyword>
<dbReference type="EMBL" id="CAESGF010000001">
    <property type="protein sequence ID" value="CAB4362346.1"/>
    <property type="molecule type" value="Genomic_DNA"/>
</dbReference>
<dbReference type="GO" id="GO:0009306">
    <property type="term" value="P:protein secretion"/>
    <property type="evidence" value="ECO:0007669"/>
    <property type="project" value="InterPro"/>
</dbReference>
<proteinExistence type="inferred from homology"/>
<comment type="similarity">
    <text evidence="2">Belongs to the SecG family.</text>
</comment>
<dbReference type="EMBL" id="CAFBMT010000002">
    <property type="protein sequence ID" value="CAB4914791.1"/>
    <property type="molecule type" value="Genomic_DNA"/>
</dbReference>
<evidence type="ECO:0000256" key="9">
    <source>
        <dbReference type="SAM" id="Phobius"/>
    </source>
</evidence>
<gene>
    <name evidence="11" type="ORF">UFOPK2656_00872</name>
    <name evidence="12" type="ORF">UFOPK3267_02234</name>
    <name evidence="13" type="ORF">UFOPK3651_00455</name>
    <name evidence="14" type="ORF">UFOPK3931_00703</name>
    <name evidence="10" type="ORF">UFOPK4189_00120</name>
</gene>
<keyword evidence="7" id="KW-0811">Translocation</keyword>
<evidence type="ECO:0000313" key="11">
    <source>
        <dbReference type="EMBL" id="CAB4714250.1"/>
    </source>
</evidence>
<keyword evidence="3" id="KW-0813">Transport</keyword>